<keyword evidence="3" id="KW-1185">Reference proteome</keyword>
<accession>A0AA86THD5</accession>
<proteinExistence type="predicted"/>
<dbReference type="Proteomes" id="UP001642409">
    <property type="component" value="Unassembled WGS sequence"/>
</dbReference>
<organism evidence="1">
    <name type="scientific">Hexamita inflata</name>
    <dbReference type="NCBI Taxonomy" id="28002"/>
    <lineage>
        <taxon>Eukaryota</taxon>
        <taxon>Metamonada</taxon>
        <taxon>Diplomonadida</taxon>
        <taxon>Hexamitidae</taxon>
        <taxon>Hexamitinae</taxon>
        <taxon>Hexamita</taxon>
    </lineage>
</organism>
<name>A0AA86THD5_9EUKA</name>
<reference evidence="2 3" key="2">
    <citation type="submission" date="2024-07" db="EMBL/GenBank/DDBJ databases">
        <authorList>
            <person name="Akdeniz Z."/>
        </authorList>
    </citation>
    <scope>NUCLEOTIDE SEQUENCE [LARGE SCALE GENOMIC DNA]</scope>
</reference>
<protein>
    <submittedName>
        <fullName evidence="2">Hypothetical_protein</fullName>
    </submittedName>
</protein>
<comment type="caution">
    <text evidence="1">The sequence shown here is derived from an EMBL/GenBank/DDBJ whole genome shotgun (WGS) entry which is preliminary data.</text>
</comment>
<dbReference type="EMBL" id="CAXDID020000614">
    <property type="protein sequence ID" value="CAL6106674.1"/>
    <property type="molecule type" value="Genomic_DNA"/>
</dbReference>
<evidence type="ECO:0000313" key="3">
    <source>
        <dbReference type="Proteomes" id="UP001642409"/>
    </source>
</evidence>
<reference evidence="1" key="1">
    <citation type="submission" date="2023-06" db="EMBL/GenBank/DDBJ databases">
        <authorList>
            <person name="Kurt Z."/>
        </authorList>
    </citation>
    <scope>NUCLEOTIDE SEQUENCE</scope>
</reference>
<sequence>MNGYFKNKDVFYWDVYYKVRTKSRQNKLDNKQNNKIYQNNEQQTQTQINKQQTINMRQLVYINSLQQITKKQCSNLTLKQLCEQISSLDSTQSNQFWKLVSNNIKPKKSPDAQKVYFNASFLQVMYSYSLTNEDKEQIYKYLRENDNLTQTEATQNIINEYFKDKDVFYYNVYKIVNNKRFQQRCSRK</sequence>
<evidence type="ECO:0000313" key="2">
    <source>
        <dbReference type="EMBL" id="CAL6106674.1"/>
    </source>
</evidence>
<gene>
    <name evidence="2" type="ORF">HINF_LOCUS73864</name>
    <name evidence="1" type="ORF">HINF_LOCUS828</name>
</gene>
<evidence type="ECO:0000313" key="1">
    <source>
        <dbReference type="EMBL" id="CAI9913183.1"/>
    </source>
</evidence>
<dbReference type="EMBL" id="CATOUU010000020">
    <property type="protein sequence ID" value="CAI9913183.1"/>
    <property type="molecule type" value="Genomic_DNA"/>
</dbReference>
<dbReference type="AlphaFoldDB" id="A0AA86THD5"/>